<evidence type="ECO:0000313" key="9">
    <source>
        <dbReference type="Proteomes" id="UP001221757"/>
    </source>
</evidence>
<dbReference type="Gene3D" id="3.30.465.10">
    <property type="match status" value="1"/>
</dbReference>
<evidence type="ECO:0000256" key="5">
    <source>
        <dbReference type="ARBA" id="ARBA00023002"/>
    </source>
</evidence>
<comment type="cofactor">
    <cofactor evidence="1">
        <name>FAD</name>
        <dbReference type="ChEBI" id="CHEBI:57692"/>
    </cofactor>
</comment>
<accession>A0AAD7GVM0</accession>
<dbReference type="InterPro" id="IPR016167">
    <property type="entry name" value="FAD-bd_PCMH_sub1"/>
</dbReference>
<dbReference type="Pfam" id="PF01565">
    <property type="entry name" value="FAD_binding_4"/>
    <property type="match status" value="1"/>
</dbReference>
<feature type="chain" id="PRO_5041971876" description="FAD-binding PCMH-type domain-containing protein" evidence="6">
    <location>
        <begin position="19"/>
        <end position="495"/>
    </location>
</feature>
<dbReference type="AlphaFoldDB" id="A0AAD7GVM0"/>
<dbReference type="Gene3D" id="3.30.43.10">
    <property type="entry name" value="Uridine Diphospho-n-acetylenolpyruvylglucosamine Reductase, domain 2"/>
    <property type="match status" value="1"/>
</dbReference>
<dbReference type="GO" id="GO:0016491">
    <property type="term" value="F:oxidoreductase activity"/>
    <property type="evidence" value="ECO:0007669"/>
    <property type="project" value="UniProtKB-KW"/>
</dbReference>
<keyword evidence="9" id="KW-1185">Reference proteome</keyword>
<dbReference type="InterPro" id="IPR016166">
    <property type="entry name" value="FAD-bd_PCMH"/>
</dbReference>
<dbReference type="InterPro" id="IPR016169">
    <property type="entry name" value="FAD-bd_PCMH_sub2"/>
</dbReference>
<name>A0AAD7GVM0_MYCRO</name>
<comment type="caution">
    <text evidence="8">The sequence shown here is derived from an EMBL/GenBank/DDBJ whole genome shotgun (WGS) entry which is preliminary data.</text>
</comment>
<feature type="domain" description="FAD-binding PCMH-type" evidence="7">
    <location>
        <begin position="54"/>
        <end position="225"/>
    </location>
</feature>
<keyword evidence="4" id="KW-0274">FAD</keyword>
<dbReference type="InterPro" id="IPR050416">
    <property type="entry name" value="FAD-linked_Oxidoreductase"/>
</dbReference>
<evidence type="ECO:0000256" key="2">
    <source>
        <dbReference type="ARBA" id="ARBA00005466"/>
    </source>
</evidence>
<keyword evidence="3" id="KW-0285">Flavoprotein</keyword>
<feature type="signal peptide" evidence="6">
    <location>
        <begin position="1"/>
        <end position="18"/>
    </location>
</feature>
<dbReference type="PANTHER" id="PTHR42973:SF39">
    <property type="entry name" value="FAD-BINDING PCMH-TYPE DOMAIN-CONTAINING PROTEIN"/>
    <property type="match status" value="1"/>
</dbReference>
<keyword evidence="5" id="KW-0560">Oxidoreductase</keyword>
<gene>
    <name evidence="8" type="ORF">B0H17DRAFT_1325984</name>
</gene>
<organism evidence="8 9">
    <name type="scientific">Mycena rosella</name>
    <name type="common">Pink bonnet</name>
    <name type="synonym">Agaricus rosellus</name>
    <dbReference type="NCBI Taxonomy" id="1033263"/>
    <lineage>
        <taxon>Eukaryota</taxon>
        <taxon>Fungi</taxon>
        <taxon>Dikarya</taxon>
        <taxon>Basidiomycota</taxon>
        <taxon>Agaricomycotina</taxon>
        <taxon>Agaricomycetes</taxon>
        <taxon>Agaricomycetidae</taxon>
        <taxon>Agaricales</taxon>
        <taxon>Marasmiineae</taxon>
        <taxon>Mycenaceae</taxon>
        <taxon>Mycena</taxon>
    </lineage>
</organism>
<dbReference type="PROSITE" id="PS51387">
    <property type="entry name" value="FAD_PCMH"/>
    <property type="match status" value="1"/>
</dbReference>
<dbReference type="InterPro" id="IPR006094">
    <property type="entry name" value="Oxid_FAD_bind_N"/>
</dbReference>
<dbReference type="EMBL" id="JARKIE010000007">
    <property type="protein sequence ID" value="KAJ7706303.1"/>
    <property type="molecule type" value="Genomic_DNA"/>
</dbReference>
<dbReference type="SUPFAM" id="SSF56176">
    <property type="entry name" value="FAD-binding/transporter-associated domain-like"/>
    <property type="match status" value="1"/>
</dbReference>
<dbReference type="Gene3D" id="3.40.462.20">
    <property type="match status" value="1"/>
</dbReference>
<evidence type="ECO:0000259" key="7">
    <source>
        <dbReference type="PROSITE" id="PS51387"/>
    </source>
</evidence>
<dbReference type="PROSITE" id="PS51257">
    <property type="entry name" value="PROKAR_LIPOPROTEIN"/>
    <property type="match status" value="1"/>
</dbReference>
<evidence type="ECO:0000256" key="1">
    <source>
        <dbReference type="ARBA" id="ARBA00001974"/>
    </source>
</evidence>
<protein>
    <recommendedName>
        <fullName evidence="7">FAD-binding PCMH-type domain-containing protein</fullName>
    </recommendedName>
</protein>
<evidence type="ECO:0000256" key="4">
    <source>
        <dbReference type="ARBA" id="ARBA00022827"/>
    </source>
</evidence>
<dbReference type="InterPro" id="IPR036318">
    <property type="entry name" value="FAD-bd_PCMH-like_sf"/>
</dbReference>
<dbReference type="PROSITE" id="PS00862">
    <property type="entry name" value="OX2_COVAL_FAD"/>
    <property type="match status" value="1"/>
</dbReference>
<dbReference type="PANTHER" id="PTHR42973">
    <property type="entry name" value="BINDING OXIDOREDUCTASE, PUTATIVE (AFU_ORTHOLOGUE AFUA_1G17690)-RELATED"/>
    <property type="match status" value="1"/>
</dbReference>
<comment type="similarity">
    <text evidence="2">Belongs to the oxygen-dependent FAD-linked oxidoreductase family.</text>
</comment>
<proteinExistence type="inferred from homology"/>
<dbReference type="InterPro" id="IPR006093">
    <property type="entry name" value="Oxy_OxRdtase_FAD_BS"/>
</dbReference>
<evidence type="ECO:0000256" key="6">
    <source>
        <dbReference type="SAM" id="SignalP"/>
    </source>
</evidence>
<sequence length="495" mass="53972">MKFTPTTTLFFFCAAALANPVPAPTIVSCLTDGGLNVEQSPNWQTSTTPFNARFHYTPKAIVYPTRTSDVSKAVQCAVQHGVRVSPLSGGHSYSASGYGSQDGSLVIMFRDMTEVSYTGDGIVTVQPGAHLGDFALEIYKYGRALAHGLCPHVGLGGHAGFGGWGLSSRNWGLLIDQVVGADLVLANGTAVHISPTENLDLFWGFRGASPSLGIVTQYTMQTHEAPATVWGLTAPKEIGIVANVWQGGKDIEMAGYYMGNQDDFDRVITSLLSATGPPSATYVQERGWIAALTEADGGAPLATKGTAEPHDTFYAKSLVVPTYSPITKVALAALVQYFTTAPLPANMSWFIQFELWGGGNSAISSVDARATAYPHRHHHWTCQFYGRTTASWPSQGTAYVNGLVNSITDHMQGTRFGAYANYLDPELAGWREKYYAAITRDWQEFRRKLRKDDFVVIRNCPPVSKMKRFKLETILHSPEAERELQKALHAEPHQQ</sequence>
<dbReference type="GO" id="GO:0071949">
    <property type="term" value="F:FAD binding"/>
    <property type="evidence" value="ECO:0007669"/>
    <property type="project" value="InterPro"/>
</dbReference>
<evidence type="ECO:0000313" key="8">
    <source>
        <dbReference type="EMBL" id="KAJ7706303.1"/>
    </source>
</evidence>
<evidence type="ECO:0000256" key="3">
    <source>
        <dbReference type="ARBA" id="ARBA00022630"/>
    </source>
</evidence>
<keyword evidence="6" id="KW-0732">Signal</keyword>
<dbReference type="Proteomes" id="UP001221757">
    <property type="component" value="Unassembled WGS sequence"/>
</dbReference>
<reference evidence="8" key="1">
    <citation type="submission" date="2023-03" db="EMBL/GenBank/DDBJ databases">
        <title>Massive genome expansion in bonnet fungi (Mycena s.s.) driven by repeated elements and novel gene families across ecological guilds.</title>
        <authorList>
            <consortium name="Lawrence Berkeley National Laboratory"/>
            <person name="Harder C.B."/>
            <person name="Miyauchi S."/>
            <person name="Viragh M."/>
            <person name="Kuo A."/>
            <person name="Thoen E."/>
            <person name="Andreopoulos B."/>
            <person name="Lu D."/>
            <person name="Skrede I."/>
            <person name="Drula E."/>
            <person name="Henrissat B."/>
            <person name="Morin E."/>
            <person name="Kohler A."/>
            <person name="Barry K."/>
            <person name="LaButti K."/>
            <person name="Morin E."/>
            <person name="Salamov A."/>
            <person name="Lipzen A."/>
            <person name="Mereny Z."/>
            <person name="Hegedus B."/>
            <person name="Baldrian P."/>
            <person name="Stursova M."/>
            <person name="Weitz H."/>
            <person name="Taylor A."/>
            <person name="Grigoriev I.V."/>
            <person name="Nagy L.G."/>
            <person name="Martin F."/>
            <person name="Kauserud H."/>
        </authorList>
    </citation>
    <scope>NUCLEOTIDE SEQUENCE</scope>
    <source>
        <strain evidence="8">CBHHK067</strain>
    </source>
</reference>